<name>A0ACA9NVR5_9GLOM</name>
<dbReference type="EMBL" id="CAJVPT010025041">
    <property type="protein sequence ID" value="CAG8673334.1"/>
    <property type="molecule type" value="Genomic_DNA"/>
</dbReference>
<sequence length="321" mass="36072">MTELDTSESHLGQAKYHYISVESGIEKDTATAWTTWDLDAVKDCTNSYLDQPEVSRTVEEIAISIGRTSEDTIGSGAFDPYVTVFKDFLDNEFGDGEEFTKLLLGEHEKTLEPSMDFAELMARTAALLNQQDYVTDEEKLEEQTRLLGRDHPTTIETLGRVAGQRWMTARSAEPHEKDHQLDKVASLFRELIALRRDVNGTQDEQLFNEMAVLGSIYRNRKQWNKAIEVYGKLAILQKKMYGEQCKQVVGTFHHLGTCLGVVGNLKGAADIADEGIEITKNIKYDQDPMYLTSLQGIKLLHGIVYGGNPEGEFALFASFDM</sequence>
<protein>
    <submittedName>
        <fullName evidence="1">9768_t:CDS:1</fullName>
    </submittedName>
</protein>
<evidence type="ECO:0000313" key="1">
    <source>
        <dbReference type="EMBL" id="CAG8673334.1"/>
    </source>
</evidence>
<organism evidence="1 2">
    <name type="scientific">Acaulospora colombiana</name>
    <dbReference type="NCBI Taxonomy" id="27376"/>
    <lineage>
        <taxon>Eukaryota</taxon>
        <taxon>Fungi</taxon>
        <taxon>Fungi incertae sedis</taxon>
        <taxon>Mucoromycota</taxon>
        <taxon>Glomeromycotina</taxon>
        <taxon>Glomeromycetes</taxon>
        <taxon>Diversisporales</taxon>
        <taxon>Acaulosporaceae</taxon>
        <taxon>Acaulospora</taxon>
    </lineage>
</organism>
<gene>
    <name evidence="1" type="ORF">ACOLOM_LOCUS9039</name>
</gene>
<dbReference type="Proteomes" id="UP000789525">
    <property type="component" value="Unassembled WGS sequence"/>
</dbReference>
<comment type="caution">
    <text evidence="1">The sequence shown here is derived from an EMBL/GenBank/DDBJ whole genome shotgun (WGS) entry which is preliminary data.</text>
</comment>
<accession>A0ACA9NVR5</accession>
<proteinExistence type="predicted"/>
<reference evidence="1" key="1">
    <citation type="submission" date="2021-06" db="EMBL/GenBank/DDBJ databases">
        <authorList>
            <person name="Kallberg Y."/>
            <person name="Tangrot J."/>
            <person name="Rosling A."/>
        </authorList>
    </citation>
    <scope>NUCLEOTIDE SEQUENCE</scope>
    <source>
        <strain evidence="1">CL356</strain>
    </source>
</reference>
<evidence type="ECO:0000313" key="2">
    <source>
        <dbReference type="Proteomes" id="UP000789525"/>
    </source>
</evidence>
<keyword evidence="2" id="KW-1185">Reference proteome</keyword>